<feature type="domain" description="PIFI-like Ig-like" evidence="2">
    <location>
        <begin position="85"/>
        <end position="134"/>
    </location>
</feature>
<evidence type="ECO:0000259" key="2">
    <source>
        <dbReference type="Pfam" id="PF25419"/>
    </source>
</evidence>
<comment type="caution">
    <text evidence="3">The sequence shown here is derived from an EMBL/GenBank/DDBJ whole genome shotgun (WGS) entry which is preliminary data.</text>
</comment>
<gene>
    <name evidence="3" type="ORF">Pyn_20551</name>
</gene>
<name>A0A314ZFV1_PRUYE</name>
<evidence type="ECO:0000313" key="3">
    <source>
        <dbReference type="EMBL" id="PQQ15741.1"/>
    </source>
</evidence>
<protein>
    <recommendedName>
        <fullName evidence="2">PIFI-like Ig-like domain-containing protein</fullName>
    </recommendedName>
</protein>
<dbReference type="OrthoDB" id="1900123at2759"/>
<organism evidence="3 4">
    <name type="scientific">Prunus yedoensis var. nudiflora</name>
    <dbReference type="NCBI Taxonomy" id="2094558"/>
    <lineage>
        <taxon>Eukaryota</taxon>
        <taxon>Viridiplantae</taxon>
        <taxon>Streptophyta</taxon>
        <taxon>Embryophyta</taxon>
        <taxon>Tracheophyta</taxon>
        <taxon>Spermatophyta</taxon>
        <taxon>Magnoliopsida</taxon>
        <taxon>eudicotyledons</taxon>
        <taxon>Gunneridae</taxon>
        <taxon>Pentapetalae</taxon>
        <taxon>rosids</taxon>
        <taxon>fabids</taxon>
        <taxon>Rosales</taxon>
        <taxon>Rosaceae</taxon>
        <taxon>Amygdaloideae</taxon>
        <taxon>Amygdaleae</taxon>
        <taxon>Prunus</taxon>
    </lineage>
</organism>
<dbReference type="AlphaFoldDB" id="A0A314ZFV1"/>
<evidence type="ECO:0000313" key="4">
    <source>
        <dbReference type="Proteomes" id="UP000250321"/>
    </source>
</evidence>
<feature type="domain" description="PIFI-like Ig-like" evidence="2">
    <location>
        <begin position="174"/>
        <end position="255"/>
    </location>
</feature>
<dbReference type="Pfam" id="PF25419">
    <property type="entry name" value="Ig_PIFI"/>
    <property type="match status" value="2"/>
</dbReference>
<dbReference type="STRING" id="2094558.A0A314ZFV1"/>
<dbReference type="InterPro" id="IPR057612">
    <property type="entry name" value="Ig_PIFI"/>
</dbReference>
<dbReference type="GO" id="GO:0009570">
    <property type="term" value="C:chloroplast stroma"/>
    <property type="evidence" value="ECO:0007669"/>
    <property type="project" value="UniProtKB-SubCell"/>
</dbReference>
<accession>A0A314ZFV1</accession>
<dbReference type="Proteomes" id="UP000250321">
    <property type="component" value="Unassembled WGS sequence"/>
</dbReference>
<keyword evidence="4" id="KW-1185">Reference proteome</keyword>
<dbReference type="EMBL" id="PJQY01000220">
    <property type="protein sequence ID" value="PQQ15741.1"/>
    <property type="molecule type" value="Genomic_DNA"/>
</dbReference>
<proteinExistence type="predicted"/>
<dbReference type="PANTHER" id="PTHR32429">
    <property type="match status" value="1"/>
</dbReference>
<sequence>MAAIKASIFASSTQPFPTTPSIFGSKASPPVSNTLASSFKGFSLPRCPLIRKQVVKGNGKVSAAAATVAVTPVEEPKEITLPSWAMFELGRAPVYWKTMNGLPPTSGENLRIFYNPAANNIVPNEEFGIAFNASMPLELRNPPTFQLLHSCFSVMFSPLPSLFFFCKTKFQNIEGFNQPIMCGGEPRAMLSKSRGKADSPIYSIQICIPRHALNLIFSFTNGGDWDGPYRLQFQVPKALKNKPIEFFNEGLTEELSKDGACERAIFPDTSVVITRCTMIGNLNVEGGDRCNLNLVLGCTDPSSPSYDPLANVDDGSCPIELDSDS</sequence>
<reference evidence="3 4" key="1">
    <citation type="submission" date="2018-02" db="EMBL/GenBank/DDBJ databases">
        <title>Draft genome of wild Prunus yedoensis var. nudiflora.</title>
        <authorList>
            <person name="Baek S."/>
            <person name="Kim J.-H."/>
            <person name="Choi K."/>
            <person name="Kim G.-B."/>
            <person name="Cho A."/>
            <person name="Jang H."/>
            <person name="Shin C.-H."/>
            <person name="Yu H.-J."/>
            <person name="Mun J.-H."/>
        </authorList>
    </citation>
    <scope>NUCLEOTIDE SEQUENCE [LARGE SCALE GENOMIC DNA]</scope>
    <source>
        <strain evidence="4">cv. Jeju island</strain>
        <tissue evidence="3">Leaf</tissue>
    </source>
</reference>
<dbReference type="GO" id="GO:0009579">
    <property type="term" value="C:thylakoid"/>
    <property type="evidence" value="ECO:0007669"/>
    <property type="project" value="TreeGrafter"/>
</dbReference>
<comment type="subcellular location">
    <subcellularLocation>
        <location evidence="1">Plastid</location>
        <location evidence="1">Chloroplast stroma</location>
    </subcellularLocation>
</comment>
<dbReference type="InterPro" id="IPR044960">
    <property type="entry name" value="RCA-like"/>
</dbReference>
<dbReference type="GO" id="GO:0010478">
    <property type="term" value="P:chlororespiration"/>
    <property type="evidence" value="ECO:0007669"/>
    <property type="project" value="TreeGrafter"/>
</dbReference>
<dbReference type="PANTHER" id="PTHR32429:SF9">
    <property type="entry name" value="PROTEIN POST-ILLUMINATION CHLOROPHYLL FLUORESCENCE INCREASE, CHLOROPLASTIC"/>
    <property type="match status" value="1"/>
</dbReference>
<evidence type="ECO:0000256" key="1">
    <source>
        <dbReference type="ARBA" id="ARBA00004470"/>
    </source>
</evidence>